<name>A0A397GCT2_9GLOM</name>
<accession>A0A397GCT2</accession>
<dbReference type="InterPro" id="IPR036388">
    <property type="entry name" value="WH-like_DNA-bd_sf"/>
</dbReference>
<sequence>MGLDGNLFRFGIHLSLAQDTLNIHKSAISMCYSRKQNSAGGWCWMYYEYYIESDPNEEWKEIEFDSEKFKVSSLGGVQTVNGIIMQRDLHSGYLRIGRGHQNYRVHHLVALAFFLKEHGKNYVNHIDGDLINNKVSNFEWVTSKENTQHAVIRKFFERNILITESAVPAFSQKWRTRVSHVSYKIQITPRCYQNHFANLTMKYSKIFFNLTISIVFFLATHIAEAYHIQVFSTLISSLDCWGWVLDRDLPQYHQKFFYPPHKFYVEMIFSEFNWSIIGR</sequence>
<keyword evidence="3" id="KW-1185">Reference proteome</keyword>
<feature type="domain" description="NUMOD4" evidence="1">
    <location>
        <begin position="57"/>
        <end position="96"/>
    </location>
</feature>
<gene>
    <name evidence="2" type="ORF">Glove_606g199</name>
</gene>
<dbReference type="Pfam" id="PF07463">
    <property type="entry name" value="NUMOD4"/>
    <property type="match status" value="1"/>
</dbReference>
<dbReference type="STRING" id="1348612.A0A397GCT2"/>
<dbReference type="OrthoDB" id="447635at2759"/>
<evidence type="ECO:0000259" key="1">
    <source>
        <dbReference type="Pfam" id="PF07463"/>
    </source>
</evidence>
<protein>
    <recommendedName>
        <fullName evidence="1">NUMOD4 domain-containing protein</fullName>
    </recommendedName>
</protein>
<dbReference type="EMBL" id="PQFF01000504">
    <property type="protein sequence ID" value="RHZ46763.1"/>
    <property type="molecule type" value="Genomic_DNA"/>
</dbReference>
<evidence type="ECO:0000313" key="2">
    <source>
        <dbReference type="EMBL" id="RHZ46763.1"/>
    </source>
</evidence>
<dbReference type="InterPro" id="IPR010902">
    <property type="entry name" value="NUMOD4"/>
</dbReference>
<organism evidence="2 3">
    <name type="scientific">Diversispora epigaea</name>
    <dbReference type="NCBI Taxonomy" id="1348612"/>
    <lineage>
        <taxon>Eukaryota</taxon>
        <taxon>Fungi</taxon>
        <taxon>Fungi incertae sedis</taxon>
        <taxon>Mucoromycota</taxon>
        <taxon>Glomeromycotina</taxon>
        <taxon>Glomeromycetes</taxon>
        <taxon>Diversisporales</taxon>
        <taxon>Diversisporaceae</taxon>
        <taxon>Diversispora</taxon>
    </lineage>
</organism>
<evidence type="ECO:0000313" key="3">
    <source>
        <dbReference type="Proteomes" id="UP000266861"/>
    </source>
</evidence>
<comment type="caution">
    <text evidence="2">The sequence shown here is derived from an EMBL/GenBank/DDBJ whole genome shotgun (WGS) entry which is preliminary data.</text>
</comment>
<reference evidence="2 3" key="1">
    <citation type="submission" date="2018-08" db="EMBL/GenBank/DDBJ databases">
        <title>Genome and evolution of the arbuscular mycorrhizal fungus Diversispora epigaea (formerly Glomus versiforme) and its bacterial endosymbionts.</title>
        <authorList>
            <person name="Sun X."/>
            <person name="Fei Z."/>
            <person name="Harrison M."/>
        </authorList>
    </citation>
    <scope>NUCLEOTIDE SEQUENCE [LARGE SCALE GENOMIC DNA]</scope>
    <source>
        <strain evidence="2 3">IT104</strain>
    </source>
</reference>
<dbReference type="AlphaFoldDB" id="A0A397GCT2"/>
<dbReference type="Proteomes" id="UP000266861">
    <property type="component" value="Unassembled WGS sequence"/>
</dbReference>
<dbReference type="Gene3D" id="1.10.10.10">
    <property type="entry name" value="Winged helix-like DNA-binding domain superfamily/Winged helix DNA-binding domain"/>
    <property type="match status" value="1"/>
</dbReference>
<dbReference type="InterPro" id="IPR044925">
    <property type="entry name" value="His-Me_finger_sf"/>
</dbReference>
<dbReference type="Gene3D" id="3.90.75.20">
    <property type="match status" value="1"/>
</dbReference>
<dbReference type="GO" id="GO:0016788">
    <property type="term" value="F:hydrolase activity, acting on ester bonds"/>
    <property type="evidence" value="ECO:0007669"/>
    <property type="project" value="InterPro"/>
</dbReference>
<proteinExistence type="predicted"/>
<dbReference type="SUPFAM" id="SSF54060">
    <property type="entry name" value="His-Me finger endonucleases"/>
    <property type="match status" value="1"/>
</dbReference>